<organism evidence="3 4">
    <name type="scientific">Rhodocollybia butyracea</name>
    <dbReference type="NCBI Taxonomy" id="206335"/>
    <lineage>
        <taxon>Eukaryota</taxon>
        <taxon>Fungi</taxon>
        <taxon>Dikarya</taxon>
        <taxon>Basidiomycota</taxon>
        <taxon>Agaricomycotina</taxon>
        <taxon>Agaricomycetes</taxon>
        <taxon>Agaricomycetidae</taxon>
        <taxon>Agaricales</taxon>
        <taxon>Marasmiineae</taxon>
        <taxon>Omphalotaceae</taxon>
        <taxon>Rhodocollybia</taxon>
    </lineage>
</organism>
<gene>
    <name evidence="3" type="ORF">BDP27DRAFT_1415379</name>
</gene>
<dbReference type="AlphaFoldDB" id="A0A9P5Q006"/>
<reference evidence="3" key="1">
    <citation type="submission" date="2020-11" db="EMBL/GenBank/DDBJ databases">
        <authorList>
            <consortium name="DOE Joint Genome Institute"/>
            <person name="Ahrendt S."/>
            <person name="Riley R."/>
            <person name="Andreopoulos W."/>
            <person name="Labutti K."/>
            <person name="Pangilinan J."/>
            <person name="Ruiz-Duenas F.J."/>
            <person name="Barrasa J.M."/>
            <person name="Sanchez-Garcia M."/>
            <person name="Camarero S."/>
            <person name="Miyauchi S."/>
            <person name="Serrano A."/>
            <person name="Linde D."/>
            <person name="Babiker R."/>
            <person name="Drula E."/>
            <person name="Ayuso-Fernandez I."/>
            <person name="Pacheco R."/>
            <person name="Padilla G."/>
            <person name="Ferreira P."/>
            <person name="Barriuso J."/>
            <person name="Kellner H."/>
            <person name="Castanera R."/>
            <person name="Alfaro M."/>
            <person name="Ramirez L."/>
            <person name="Pisabarro A.G."/>
            <person name="Kuo A."/>
            <person name="Tritt A."/>
            <person name="Lipzen A."/>
            <person name="He G."/>
            <person name="Yan M."/>
            <person name="Ng V."/>
            <person name="Cullen D."/>
            <person name="Martin F."/>
            <person name="Rosso M.-N."/>
            <person name="Henrissat B."/>
            <person name="Hibbett D."/>
            <person name="Martinez A.T."/>
            <person name="Grigoriev I.V."/>
        </authorList>
    </citation>
    <scope>NUCLEOTIDE SEQUENCE</scope>
    <source>
        <strain evidence="3">AH 40177</strain>
    </source>
</reference>
<comment type="caution">
    <text evidence="3">The sequence shown here is derived from an EMBL/GenBank/DDBJ whole genome shotgun (WGS) entry which is preliminary data.</text>
</comment>
<keyword evidence="4" id="KW-1185">Reference proteome</keyword>
<feature type="region of interest" description="Disordered" evidence="2">
    <location>
        <begin position="269"/>
        <end position="315"/>
    </location>
</feature>
<dbReference type="OrthoDB" id="6474464at2759"/>
<evidence type="ECO:0000256" key="1">
    <source>
        <dbReference type="SAM" id="Coils"/>
    </source>
</evidence>
<evidence type="ECO:0000313" key="4">
    <source>
        <dbReference type="Proteomes" id="UP000772434"/>
    </source>
</evidence>
<accession>A0A9P5Q006</accession>
<sequence>MTKNNRNPAPLRIPETQASKPPPQSSAQTNTTPASTDSQSSTASFQMSPNTAETYLTSAGPFSASDSSFVFPPAKSYAELIGQARKVNKIAVGTCSLLDKIVKHLADAGPAIQAADELEKLQHELNFQRDRNTAELRDLEAKITAQLEEAIKKKLKDEALKVVKDKVRETIKNSINEELHRRVQLLELSEQTVRHPKQMLQVQADVANSEARARNAAVRASDESLRPLSLPDGKPHKQFPATIHDLVNMSANNLDALLKEYEVTMPVVQSPAPAQSTSKEAPKTQTKAQTQTQTKAQTQTQTKAQTQAQTNADVNSREEKINSLLAFIGVTTFHVVRTPSGKDVKGLGSVMVISGHS</sequence>
<dbReference type="Proteomes" id="UP000772434">
    <property type="component" value="Unassembled WGS sequence"/>
</dbReference>
<name>A0A9P5Q006_9AGAR</name>
<feature type="region of interest" description="Disordered" evidence="2">
    <location>
        <begin position="1"/>
        <end position="49"/>
    </location>
</feature>
<dbReference type="EMBL" id="JADNRY010000009">
    <property type="protein sequence ID" value="KAF9075606.1"/>
    <property type="molecule type" value="Genomic_DNA"/>
</dbReference>
<protein>
    <submittedName>
        <fullName evidence="3">Uncharacterized protein</fullName>
    </submittedName>
</protein>
<feature type="compositionally biased region" description="Polar residues" evidence="2">
    <location>
        <begin position="25"/>
        <end position="49"/>
    </location>
</feature>
<evidence type="ECO:0000256" key="2">
    <source>
        <dbReference type="SAM" id="MobiDB-lite"/>
    </source>
</evidence>
<proteinExistence type="predicted"/>
<evidence type="ECO:0000313" key="3">
    <source>
        <dbReference type="EMBL" id="KAF9075606.1"/>
    </source>
</evidence>
<keyword evidence="1" id="KW-0175">Coiled coil</keyword>
<feature type="coiled-coil region" evidence="1">
    <location>
        <begin position="111"/>
        <end position="149"/>
    </location>
</feature>
<feature type="compositionally biased region" description="Low complexity" evidence="2">
    <location>
        <begin position="283"/>
        <end position="310"/>
    </location>
</feature>